<evidence type="ECO:0000256" key="1">
    <source>
        <dbReference type="ARBA" id="ARBA00008571"/>
    </source>
</evidence>
<dbReference type="RefSeq" id="WP_013257909.1">
    <property type="nucleotide sequence ID" value="NC_014365.1"/>
</dbReference>
<dbReference type="Gene3D" id="1.10.150.250">
    <property type="entry name" value="Flavinator of succinate dehydrogenase"/>
    <property type="match status" value="1"/>
</dbReference>
<keyword evidence="5" id="KW-1185">Reference proteome</keyword>
<dbReference type="KEGG" id="dbr:Deba_1087"/>
<evidence type="ECO:0000256" key="3">
    <source>
        <dbReference type="ARBA" id="ARBA00023186"/>
    </source>
</evidence>
<proteinExistence type="inferred from homology"/>
<dbReference type="SUPFAM" id="SSF109910">
    <property type="entry name" value="YgfY-like"/>
    <property type="match status" value="1"/>
</dbReference>
<reference evidence="4 5" key="1">
    <citation type="journal article" date="2010" name="Stand. Genomic Sci.">
        <title>Complete genome sequence of Desulfarculus baarsii type strain (2st14).</title>
        <authorList>
            <person name="Sun H."/>
            <person name="Spring S."/>
            <person name="Lapidus A."/>
            <person name="Davenport K."/>
            <person name="Del Rio T.G."/>
            <person name="Tice H."/>
            <person name="Nolan M."/>
            <person name="Copeland A."/>
            <person name="Cheng J.F."/>
            <person name="Lucas S."/>
            <person name="Tapia R."/>
            <person name="Goodwin L."/>
            <person name="Pitluck S."/>
            <person name="Ivanova N."/>
            <person name="Pagani I."/>
            <person name="Mavromatis K."/>
            <person name="Ovchinnikova G."/>
            <person name="Pati A."/>
            <person name="Chen A."/>
            <person name="Palaniappan K."/>
            <person name="Hauser L."/>
            <person name="Chang Y.J."/>
            <person name="Jeffries C.D."/>
            <person name="Detter J.C."/>
            <person name="Han C."/>
            <person name="Rohde M."/>
            <person name="Brambilla E."/>
            <person name="Goker M."/>
            <person name="Woyke T."/>
            <person name="Bristow J."/>
            <person name="Eisen J.A."/>
            <person name="Markowitz V."/>
            <person name="Hugenholtz P."/>
            <person name="Kyrpides N.C."/>
            <person name="Klenk H.P."/>
            <person name="Land M."/>
        </authorList>
    </citation>
    <scope>NUCLEOTIDE SEQUENCE [LARGE SCALE GENOMIC DNA]</scope>
    <source>
        <strain evidence="5">ATCC 33931 / DSM 2075 / LMG 7858 / VKM B-1802 / 2st14</strain>
    </source>
</reference>
<keyword evidence="3" id="KW-0143">Chaperone</keyword>
<organism evidence="4 5">
    <name type="scientific">Desulfarculus baarsii (strain ATCC 33931 / DSM 2075 / LMG 7858 / VKM B-1802 / 2st14)</name>
    <dbReference type="NCBI Taxonomy" id="644282"/>
    <lineage>
        <taxon>Bacteria</taxon>
        <taxon>Pseudomonadati</taxon>
        <taxon>Thermodesulfobacteriota</taxon>
        <taxon>Desulfarculia</taxon>
        <taxon>Desulfarculales</taxon>
        <taxon>Desulfarculaceae</taxon>
        <taxon>Desulfarculus</taxon>
    </lineage>
</organism>
<dbReference type="AlphaFoldDB" id="E1QIN2"/>
<evidence type="ECO:0000256" key="2">
    <source>
        <dbReference type="ARBA" id="ARBA00019418"/>
    </source>
</evidence>
<name>E1QIN2_DESB2</name>
<gene>
    <name evidence="4" type="ordered locus">Deba_1087</name>
</gene>
<evidence type="ECO:0000313" key="5">
    <source>
        <dbReference type="Proteomes" id="UP000009047"/>
    </source>
</evidence>
<protein>
    <recommendedName>
        <fullName evidence="2">FAD assembly factor SdhE</fullName>
    </recommendedName>
</protein>
<dbReference type="EMBL" id="CP002085">
    <property type="protein sequence ID" value="ADK84455.1"/>
    <property type="molecule type" value="Genomic_DNA"/>
</dbReference>
<dbReference type="HOGENOM" id="CLU_103054_1_0_7"/>
<comment type="similarity">
    <text evidence="1">Belongs to the SdhE FAD assembly factor family.</text>
</comment>
<dbReference type="InterPro" id="IPR005631">
    <property type="entry name" value="SDH"/>
</dbReference>
<dbReference type="STRING" id="644282.Deba_1087"/>
<sequence length="87" mass="9891">MSDEMEPRRKRLRMAAGRRGFLEVELAMRPFLERELAGLNENELDQLETLARLEDLDLWAVISQAAPPPPGVEPTLVARIRAAALRR</sequence>
<evidence type="ECO:0000313" key="4">
    <source>
        <dbReference type="EMBL" id="ADK84455.1"/>
    </source>
</evidence>
<dbReference type="eggNOG" id="COG2938">
    <property type="taxonomic scope" value="Bacteria"/>
</dbReference>
<accession>E1QIN2</accession>
<dbReference type="InterPro" id="IPR036714">
    <property type="entry name" value="SDH_sf"/>
</dbReference>
<dbReference type="Pfam" id="PF03937">
    <property type="entry name" value="Sdh5"/>
    <property type="match status" value="1"/>
</dbReference>
<dbReference type="Proteomes" id="UP000009047">
    <property type="component" value="Chromosome"/>
</dbReference>